<sequence>MNDPWLNEIKKRMSDLEIDEPSGLWHSIESRRMTSVENNARTPIYRRILLRAAVAAVLLATVVTTGFFLLNEDISLPKKSVIADNTGKSNGNISSENVTVNSVTKNIMTEENYLTEEIAMTKGNIGISTNTVDKTTASILPAVSSEPGLSDIISPCDSNQSENTDSIATESILKNDLPNYPAYAYSGQISSPTDNKHGGNGIRIGLFASGISSSSDSRTAQINATDASLGYDGAAWEGSPVLGMLLFNKGNRTTRKIKHHQPVTFGLSVSYGLTHNLDIESGITYSRLSSDSRDGSEKYYYVGNQTLNYIGVPLNIKYKFLTWNFIDVYASAGTQLQKCVSGKIEKRYVIENVTQSSETEDINIKPLQWSVNAAVGVQFRINDFLGIYVEPGAGYWFDNNSDISTIYSDKPINFNLNVGVRFNVGK</sequence>
<organism evidence="1 2">
    <name type="scientific">Lepagella muris</name>
    <dbReference type="NCBI Taxonomy" id="3032870"/>
    <lineage>
        <taxon>Bacteria</taxon>
        <taxon>Pseudomonadati</taxon>
        <taxon>Bacteroidota</taxon>
        <taxon>Bacteroidia</taxon>
        <taxon>Bacteroidales</taxon>
        <taxon>Muribaculaceae</taxon>
        <taxon>Lepagella</taxon>
    </lineage>
</organism>
<evidence type="ECO:0000313" key="1">
    <source>
        <dbReference type="EMBL" id="TGY78328.1"/>
    </source>
</evidence>
<protein>
    <submittedName>
        <fullName evidence="1">Uncharacterized protein</fullName>
    </submittedName>
</protein>
<keyword evidence="2" id="KW-1185">Reference proteome</keyword>
<name>A0AC61RG12_9BACT</name>
<dbReference type="Proteomes" id="UP000306319">
    <property type="component" value="Unassembled WGS sequence"/>
</dbReference>
<proteinExistence type="predicted"/>
<reference evidence="1" key="1">
    <citation type="submission" date="2019-04" db="EMBL/GenBank/DDBJ databases">
        <title>Microbes associate with the intestines of laboratory mice.</title>
        <authorList>
            <person name="Navarre W."/>
            <person name="Wong E."/>
            <person name="Huang K."/>
            <person name="Tropini C."/>
            <person name="Ng K."/>
            <person name="Yu B."/>
        </authorList>
    </citation>
    <scope>NUCLEOTIDE SEQUENCE</scope>
    <source>
        <strain evidence="1">NM04_E33</strain>
    </source>
</reference>
<accession>A0AC61RG12</accession>
<gene>
    <name evidence="1" type="ORF">E5331_10625</name>
</gene>
<comment type="caution">
    <text evidence="1">The sequence shown here is derived from an EMBL/GenBank/DDBJ whole genome shotgun (WGS) entry which is preliminary data.</text>
</comment>
<dbReference type="EMBL" id="SRYB01000014">
    <property type="protein sequence ID" value="TGY78328.1"/>
    <property type="molecule type" value="Genomic_DNA"/>
</dbReference>
<evidence type="ECO:0000313" key="2">
    <source>
        <dbReference type="Proteomes" id="UP000306319"/>
    </source>
</evidence>